<dbReference type="OrthoDB" id="301427at2759"/>
<evidence type="ECO:0000256" key="1">
    <source>
        <dbReference type="SAM" id="Coils"/>
    </source>
</evidence>
<dbReference type="EMBL" id="CAJJDO010000055">
    <property type="protein sequence ID" value="CAD8171857.1"/>
    <property type="molecule type" value="Genomic_DNA"/>
</dbReference>
<name>A0A8S1V5H1_9CILI</name>
<organism evidence="3 4">
    <name type="scientific">Paramecium pentaurelia</name>
    <dbReference type="NCBI Taxonomy" id="43138"/>
    <lineage>
        <taxon>Eukaryota</taxon>
        <taxon>Sar</taxon>
        <taxon>Alveolata</taxon>
        <taxon>Ciliophora</taxon>
        <taxon>Intramacronucleata</taxon>
        <taxon>Oligohymenophorea</taxon>
        <taxon>Peniculida</taxon>
        <taxon>Parameciidae</taxon>
        <taxon>Paramecium</taxon>
    </lineage>
</organism>
<gene>
    <name evidence="3" type="ORF">PPENT_87.1.T0550248</name>
</gene>
<sequence>MNVAKTTNDYIYIYIFIFGDSLMSDDDVEIIHSSQSVDSLPQQFLNSQIIPNLQSDNQKLQQSNKSLEMEIKQYKQLLDQTLETLRQSERDQNTLKLQLSQKDFQLYAIQANVEERQKSGKIESHQKLKDSNSNRDSFGNKQTNVSSIGGFLSSTQSPRCQCDGFNSRGQTLIETLKKIQFSLKLNEQTTYSQDLTKILQEFEENLKQFLTLHEQYAIEIHRNRMDQTEKQSQIKQESSHSMSDHFHSLEDQNTNQNQIQQILNNDELDTSQFESEQHIKLQFECFEMSLAKLNEEEKQQWKQKLLQLINTL</sequence>
<feature type="region of interest" description="Disordered" evidence="2">
    <location>
        <begin position="117"/>
        <end position="142"/>
    </location>
</feature>
<feature type="compositionally biased region" description="Polar residues" evidence="2">
    <location>
        <begin position="230"/>
        <end position="241"/>
    </location>
</feature>
<accession>A0A8S1V5H1</accession>
<protein>
    <submittedName>
        <fullName evidence="3">Uncharacterized protein</fullName>
    </submittedName>
</protein>
<evidence type="ECO:0000313" key="4">
    <source>
        <dbReference type="Proteomes" id="UP000689195"/>
    </source>
</evidence>
<dbReference type="Proteomes" id="UP000689195">
    <property type="component" value="Unassembled WGS sequence"/>
</dbReference>
<evidence type="ECO:0000313" key="3">
    <source>
        <dbReference type="EMBL" id="CAD8171857.1"/>
    </source>
</evidence>
<proteinExistence type="predicted"/>
<keyword evidence="1" id="KW-0175">Coiled coil</keyword>
<keyword evidence="4" id="KW-1185">Reference proteome</keyword>
<evidence type="ECO:0000256" key="2">
    <source>
        <dbReference type="SAM" id="MobiDB-lite"/>
    </source>
</evidence>
<feature type="compositionally biased region" description="Basic and acidic residues" evidence="2">
    <location>
        <begin position="117"/>
        <end position="133"/>
    </location>
</feature>
<reference evidence="3" key="1">
    <citation type="submission" date="2021-01" db="EMBL/GenBank/DDBJ databases">
        <authorList>
            <consortium name="Genoscope - CEA"/>
            <person name="William W."/>
        </authorList>
    </citation>
    <scope>NUCLEOTIDE SEQUENCE</scope>
</reference>
<feature type="coiled-coil region" evidence="1">
    <location>
        <begin position="50"/>
        <end position="91"/>
    </location>
</feature>
<dbReference type="AlphaFoldDB" id="A0A8S1V5H1"/>
<comment type="caution">
    <text evidence="3">The sequence shown here is derived from an EMBL/GenBank/DDBJ whole genome shotgun (WGS) entry which is preliminary data.</text>
</comment>
<feature type="region of interest" description="Disordered" evidence="2">
    <location>
        <begin position="225"/>
        <end position="247"/>
    </location>
</feature>